<gene>
    <name evidence="1" type="ORF">SAMN05660918_2695</name>
</gene>
<evidence type="ECO:0008006" key="3">
    <source>
        <dbReference type="Google" id="ProtNLM"/>
    </source>
</evidence>
<evidence type="ECO:0000313" key="1">
    <source>
        <dbReference type="EMBL" id="SEJ21891.1"/>
    </source>
</evidence>
<dbReference type="EMBL" id="FNYA01000007">
    <property type="protein sequence ID" value="SEJ21891.1"/>
    <property type="molecule type" value="Genomic_DNA"/>
</dbReference>
<dbReference type="AlphaFoldDB" id="A0A1H6WY94"/>
<reference evidence="2" key="1">
    <citation type="submission" date="2016-10" db="EMBL/GenBank/DDBJ databases">
        <authorList>
            <person name="Varghese N."/>
            <person name="Submissions S."/>
        </authorList>
    </citation>
    <scope>NUCLEOTIDE SEQUENCE [LARGE SCALE GENOMIC DNA]</scope>
    <source>
        <strain evidence="2">DSM 17934</strain>
    </source>
</reference>
<dbReference type="PROSITE" id="PS51257">
    <property type="entry name" value="PROKAR_LIPOPROTEIN"/>
    <property type="match status" value="1"/>
</dbReference>
<proteinExistence type="predicted"/>
<sequence>MKKAILGLAFVAAVLVSCDGKKKDELENKVDSLEVKTEEVIDTAAAKLDKAVDSTQAKAGEALEKSAEKLD</sequence>
<dbReference type="RefSeq" id="WP_091314751.1">
    <property type="nucleotide sequence ID" value="NZ_CBCSJU010000003.1"/>
</dbReference>
<dbReference type="Proteomes" id="UP000199702">
    <property type="component" value="Unassembled WGS sequence"/>
</dbReference>
<dbReference type="OrthoDB" id="1377229at2"/>
<evidence type="ECO:0000313" key="2">
    <source>
        <dbReference type="Proteomes" id="UP000199702"/>
    </source>
</evidence>
<organism evidence="1 2">
    <name type="scientific">Flavobacterium terrigena</name>
    <dbReference type="NCBI Taxonomy" id="402734"/>
    <lineage>
        <taxon>Bacteria</taxon>
        <taxon>Pseudomonadati</taxon>
        <taxon>Bacteroidota</taxon>
        <taxon>Flavobacteriia</taxon>
        <taxon>Flavobacteriales</taxon>
        <taxon>Flavobacteriaceae</taxon>
        <taxon>Flavobacterium</taxon>
    </lineage>
</organism>
<protein>
    <recommendedName>
        <fullName evidence="3">Lipoprotein</fullName>
    </recommendedName>
</protein>
<dbReference type="STRING" id="402734.SAMN05660918_2695"/>
<keyword evidence="2" id="KW-1185">Reference proteome</keyword>
<accession>A0A1H6WY94</accession>
<name>A0A1H6WY94_9FLAO</name>